<feature type="transmembrane region" description="Helical" evidence="1">
    <location>
        <begin position="82"/>
        <end position="99"/>
    </location>
</feature>
<organism evidence="2 3">
    <name type="scientific">Candidatus Gottesmanbacteria bacterium CG1_02_37_22</name>
    <dbReference type="NCBI Taxonomy" id="1805209"/>
    <lineage>
        <taxon>Bacteria</taxon>
        <taxon>Candidatus Gottesmaniibacteriota</taxon>
    </lineage>
</organism>
<keyword evidence="1" id="KW-1133">Transmembrane helix</keyword>
<keyword evidence="1" id="KW-0812">Transmembrane</keyword>
<keyword evidence="1" id="KW-0472">Membrane</keyword>
<protein>
    <submittedName>
        <fullName evidence="2">Uncharacterized protein</fullName>
    </submittedName>
</protein>
<comment type="caution">
    <text evidence="2">The sequence shown here is derived from an EMBL/GenBank/DDBJ whole genome shotgun (WGS) entry which is preliminary data.</text>
</comment>
<dbReference type="Proteomes" id="UP000183120">
    <property type="component" value="Unassembled WGS sequence"/>
</dbReference>
<sequence>MKKALRKNKNITNVYFWISFFLVNLITLYIAYLLVPSFIVLGNANLTDWTAVLLNSFLISTIYYLVLRLAKYLNINTSKNSSWILTGLITNILSIWFVSKGAVLTGLGISSYLIALILGIIITSLQYLICKRLFVK</sequence>
<feature type="transmembrane region" description="Helical" evidence="1">
    <location>
        <begin position="111"/>
        <end position="130"/>
    </location>
</feature>
<dbReference type="AlphaFoldDB" id="A0A1J4TXI9"/>
<evidence type="ECO:0000313" key="3">
    <source>
        <dbReference type="Proteomes" id="UP000183120"/>
    </source>
</evidence>
<accession>A0A1J4TXI9</accession>
<evidence type="ECO:0000313" key="2">
    <source>
        <dbReference type="EMBL" id="OIO15731.1"/>
    </source>
</evidence>
<proteinExistence type="predicted"/>
<reference evidence="2 3" key="1">
    <citation type="journal article" date="2016" name="Environ. Microbiol.">
        <title>Genomic resolution of a cold subsurface aquifer community provides metabolic insights for novel microbes adapted to high CO concentrations.</title>
        <authorList>
            <person name="Probst A.J."/>
            <person name="Castelle C.J."/>
            <person name="Singh A."/>
            <person name="Brown C.T."/>
            <person name="Anantharaman K."/>
            <person name="Sharon I."/>
            <person name="Hug L.A."/>
            <person name="Burstein D."/>
            <person name="Emerson J.B."/>
            <person name="Thomas B.C."/>
            <person name="Banfield J.F."/>
        </authorList>
    </citation>
    <scope>NUCLEOTIDE SEQUENCE [LARGE SCALE GENOMIC DNA]</scope>
    <source>
        <strain evidence="2">CG1_02_37_22</strain>
    </source>
</reference>
<name>A0A1J4TXI9_9BACT</name>
<feature type="transmembrane region" description="Helical" evidence="1">
    <location>
        <begin position="52"/>
        <end position="70"/>
    </location>
</feature>
<evidence type="ECO:0000256" key="1">
    <source>
        <dbReference type="SAM" id="Phobius"/>
    </source>
</evidence>
<gene>
    <name evidence="2" type="ORF">AUJ73_00080</name>
</gene>
<dbReference type="EMBL" id="MNUY01000001">
    <property type="protein sequence ID" value="OIO15731.1"/>
    <property type="molecule type" value="Genomic_DNA"/>
</dbReference>
<feature type="transmembrane region" description="Helical" evidence="1">
    <location>
        <begin position="12"/>
        <end position="32"/>
    </location>
</feature>